<name>A0A6I6UCY0_9BACI</name>
<proteinExistence type="predicted"/>
<protein>
    <submittedName>
        <fullName evidence="1">Uncharacterized protein</fullName>
    </submittedName>
</protein>
<sequence length="182" mass="21320">MQFVKMIRFHQNGFTCESPAAHKEKDPGFINRVVHNLFHTGQTIFTTEIIFPKEADRDWDGCFCYLEENTMQTSGTRTIGFLPRESTIWVRNISHFGDGIPYYNRSLHPLVEDESGDGENMITDTWVQMSVEDALERTRLWKEKSVDLPGWVTECYLTELQVKRLIYPSTNEKVMEFWLSKN</sequence>
<organism evidence="1 2">
    <name type="scientific">Rossellomorea vietnamensis</name>
    <dbReference type="NCBI Taxonomy" id="218284"/>
    <lineage>
        <taxon>Bacteria</taxon>
        <taxon>Bacillati</taxon>
        <taxon>Bacillota</taxon>
        <taxon>Bacilli</taxon>
        <taxon>Bacillales</taxon>
        <taxon>Bacillaceae</taxon>
        <taxon>Rossellomorea</taxon>
    </lineage>
</organism>
<dbReference type="AlphaFoldDB" id="A0A6I6UCY0"/>
<dbReference type="Proteomes" id="UP000465062">
    <property type="component" value="Chromosome"/>
</dbReference>
<evidence type="ECO:0000313" key="1">
    <source>
        <dbReference type="EMBL" id="QHE60584.1"/>
    </source>
</evidence>
<dbReference type="KEGG" id="bvq:FHE72_05650"/>
<reference evidence="1 2" key="1">
    <citation type="submission" date="2019-06" db="EMBL/GenBank/DDBJ databases">
        <title>An operon consisting of a P-type ATPase gene and a transcriptional regular gene given the different cadmium resistance in Bacillus vietamensis 151-6 and Bacillus marisflavi 151-25.</title>
        <authorList>
            <person name="Yu X."/>
        </authorList>
    </citation>
    <scope>NUCLEOTIDE SEQUENCE [LARGE SCALE GENOMIC DNA]</scope>
    <source>
        <strain evidence="1 2">151-6</strain>
    </source>
</reference>
<dbReference type="RefSeq" id="WP_159361528.1">
    <property type="nucleotide sequence ID" value="NZ_CP047394.1"/>
</dbReference>
<gene>
    <name evidence="1" type="ORF">FHE72_05650</name>
</gene>
<accession>A0A6I6UCY0</accession>
<evidence type="ECO:0000313" key="2">
    <source>
        <dbReference type="Proteomes" id="UP000465062"/>
    </source>
</evidence>
<dbReference type="EMBL" id="CP047394">
    <property type="protein sequence ID" value="QHE60584.1"/>
    <property type="molecule type" value="Genomic_DNA"/>
</dbReference>